<sequence length="165" mass="17967">MTRSEMFTAARLDLEYPMSLGVYDQYAGAQEVVDYLADQDFPVQNVEIVGTELRSIERVTGRLTRGKIAAAGALSGLWIGLFVGIAFSLFGDRNQLGFLFTTPLLGAVFGLAWSQIGYSTATRHGSRDFASVNQIVATKYEVLVEHAHAARAHELLAATPRKASI</sequence>
<evidence type="ECO:0000259" key="2">
    <source>
        <dbReference type="Pfam" id="PF11181"/>
    </source>
</evidence>
<dbReference type="InterPro" id="IPR025889">
    <property type="entry name" value="GSP17M-like_dom"/>
</dbReference>
<evidence type="ECO:0000313" key="3">
    <source>
        <dbReference type="EMBL" id="SNQ48553.1"/>
    </source>
</evidence>
<gene>
    <name evidence="3" type="ORF">FRACA_260006</name>
</gene>
<keyword evidence="1" id="KW-1133">Transmembrane helix</keyword>
<name>A0A2I2KSA0_9ACTN</name>
<feature type="domain" description="General stress protein 17M-like" evidence="2">
    <location>
        <begin position="20"/>
        <end position="91"/>
    </location>
</feature>
<evidence type="ECO:0000313" key="4">
    <source>
        <dbReference type="Proteomes" id="UP000234331"/>
    </source>
</evidence>
<feature type="transmembrane region" description="Helical" evidence="1">
    <location>
        <begin position="96"/>
        <end position="118"/>
    </location>
</feature>
<dbReference type="Proteomes" id="UP000234331">
    <property type="component" value="Unassembled WGS sequence"/>
</dbReference>
<keyword evidence="4" id="KW-1185">Reference proteome</keyword>
<proteinExistence type="predicted"/>
<dbReference type="Pfam" id="PF11181">
    <property type="entry name" value="YflT"/>
    <property type="match status" value="1"/>
</dbReference>
<keyword evidence="1" id="KW-0812">Transmembrane</keyword>
<protein>
    <recommendedName>
        <fullName evidence="2">General stress protein 17M-like domain-containing protein</fullName>
    </recommendedName>
</protein>
<dbReference type="OrthoDB" id="3381462at2"/>
<organism evidence="3 4">
    <name type="scientific">Frankia canadensis</name>
    <dbReference type="NCBI Taxonomy" id="1836972"/>
    <lineage>
        <taxon>Bacteria</taxon>
        <taxon>Bacillati</taxon>
        <taxon>Actinomycetota</taxon>
        <taxon>Actinomycetes</taxon>
        <taxon>Frankiales</taxon>
        <taxon>Frankiaceae</taxon>
        <taxon>Frankia</taxon>
    </lineage>
</organism>
<feature type="transmembrane region" description="Helical" evidence="1">
    <location>
        <begin position="68"/>
        <end position="90"/>
    </location>
</feature>
<dbReference type="AlphaFoldDB" id="A0A2I2KSA0"/>
<reference evidence="3 4" key="1">
    <citation type="submission" date="2017-06" db="EMBL/GenBank/DDBJ databases">
        <authorList>
            <person name="Kim H.J."/>
            <person name="Triplett B.A."/>
        </authorList>
    </citation>
    <scope>NUCLEOTIDE SEQUENCE [LARGE SCALE GENOMIC DNA]</scope>
    <source>
        <strain evidence="3">FRACA_ARgP5</strain>
    </source>
</reference>
<keyword evidence="1" id="KW-0472">Membrane</keyword>
<dbReference type="EMBL" id="FZMO01000179">
    <property type="protein sequence ID" value="SNQ48553.1"/>
    <property type="molecule type" value="Genomic_DNA"/>
</dbReference>
<accession>A0A2I2KSA0</accession>
<evidence type="ECO:0000256" key="1">
    <source>
        <dbReference type="SAM" id="Phobius"/>
    </source>
</evidence>